<dbReference type="eggNOG" id="arCOG05602">
    <property type="taxonomic scope" value="Archaea"/>
</dbReference>
<dbReference type="Proteomes" id="UP000001694">
    <property type="component" value="Chromosome"/>
</dbReference>
<dbReference type="RefSeq" id="WP_012350574.1">
    <property type="nucleotide sequence ID" value="NC_010525.1"/>
</dbReference>
<name>B1Y8S6_PYRNV</name>
<dbReference type="EMBL" id="CP001014">
    <property type="protein sequence ID" value="ACB40155.1"/>
    <property type="molecule type" value="Genomic_DNA"/>
</dbReference>
<sequence>MEKAISITLNTPYLVEQVYRRIVGELRARGYVVAPRVEGNKIVIPYTEETRSAVWHVVKSLPPAVFTSIDLK</sequence>
<organism evidence="1 2">
    <name type="scientific">Pyrobaculum neutrophilum (strain DSM 2338 / JCM 9278 / NBRC 100436 / V24Sta)</name>
    <name type="common">Thermoproteus neutrophilus</name>
    <dbReference type="NCBI Taxonomy" id="444157"/>
    <lineage>
        <taxon>Archaea</taxon>
        <taxon>Thermoproteota</taxon>
        <taxon>Thermoprotei</taxon>
        <taxon>Thermoproteales</taxon>
        <taxon>Thermoproteaceae</taxon>
        <taxon>Pyrobaculum</taxon>
    </lineage>
</organism>
<evidence type="ECO:0000313" key="1">
    <source>
        <dbReference type="EMBL" id="ACB40155.1"/>
    </source>
</evidence>
<keyword evidence="2" id="KW-1185">Reference proteome</keyword>
<proteinExistence type="predicted"/>
<accession>B1Y8S6</accession>
<dbReference type="GeneID" id="6166181"/>
<protein>
    <submittedName>
        <fullName evidence="1">Uncharacterized protein</fullName>
    </submittedName>
</protein>
<gene>
    <name evidence="1" type="ordered locus">Tneu_1228</name>
</gene>
<reference evidence="1" key="1">
    <citation type="submission" date="2008-03" db="EMBL/GenBank/DDBJ databases">
        <title>Complete sequence of Thermoproteus neutrophilus V24Sta.</title>
        <authorList>
            <consortium name="US DOE Joint Genome Institute"/>
            <person name="Copeland A."/>
            <person name="Lucas S."/>
            <person name="Lapidus A."/>
            <person name="Glavina del Rio T."/>
            <person name="Dalin E."/>
            <person name="Tice H."/>
            <person name="Bruce D."/>
            <person name="Goodwin L."/>
            <person name="Pitluck S."/>
            <person name="Sims D."/>
            <person name="Brettin T."/>
            <person name="Detter J.C."/>
            <person name="Han C."/>
            <person name="Kuske C.R."/>
            <person name="Schmutz J."/>
            <person name="Larimer F."/>
            <person name="Land M."/>
            <person name="Hauser L."/>
            <person name="Kyrpides N."/>
            <person name="Mikhailova N."/>
            <person name="Biddle J.F."/>
            <person name="Zhang Z."/>
            <person name="Fitz-Gibbon S.T."/>
            <person name="Lowe T.M."/>
            <person name="Saltikov C."/>
            <person name="House C.H."/>
            <person name="Richardson P."/>
        </authorList>
    </citation>
    <scope>NUCLEOTIDE SEQUENCE [LARGE SCALE GENOMIC DNA]</scope>
    <source>
        <strain evidence="1">V24Sta</strain>
    </source>
</reference>
<dbReference type="AlphaFoldDB" id="B1Y8S6"/>
<evidence type="ECO:0000313" key="2">
    <source>
        <dbReference type="Proteomes" id="UP000001694"/>
    </source>
</evidence>
<dbReference type="KEGG" id="tne:Tneu_1228"/>
<dbReference type="HOGENOM" id="CLU_2712989_0_0_2"/>
<dbReference type="STRING" id="444157.Tneu_1228"/>
<dbReference type="OrthoDB" id="27714at2157"/>